<keyword evidence="3" id="KW-1185">Reference proteome</keyword>
<evidence type="ECO:0000313" key="3">
    <source>
        <dbReference type="Proteomes" id="UP001068021"/>
    </source>
</evidence>
<organism evidence="1 3">
    <name type="scientific">Methanobacterium veterum</name>
    <dbReference type="NCBI Taxonomy" id="408577"/>
    <lineage>
        <taxon>Archaea</taxon>
        <taxon>Methanobacteriati</taxon>
        <taxon>Methanobacteriota</taxon>
        <taxon>Methanomada group</taxon>
        <taxon>Methanobacteria</taxon>
        <taxon>Methanobacteriales</taxon>
        <taxon>Methanobacteriaceae</taxon>
        <taxon>Methanobacterium</taxon>
    </lineage>
</organism>
<dbReference type="InterPro" id="IPR014923">
    <property type="entry name" value="DUF1802"/>
</dbReference>
<dbReference type="EMBL" id="JAPVES010000027">
    <property type="protein sequence ID" value="MCZ3371757.1"/>
    <property type="molecule type" value="Genomic_DNA"/>
</dbReference>
<accession>A0A9E5A0C5</accession>
<dbReference type="Proteomes" id="UP001074446">
    <property type="component" value="Unassembled WGS sequence"/>
</dbReference>
<dbReference type="RefSeq" id="WP_048082813.1">
    <property type="nucleotide sequence ID" value="NZ_JAPVER010000020.1"/>
</dbReference>
<reference evidence="1" key="1">
    <citation type="submission" date="2022-12" db="EMBL/GenBank/DDBJ databases">
        <title>Reclassification of two methanogenic archaea species isolated from the Kolyma lowland permafrost.</title>
        <authorList>
            <person name="Trubitsyn V.E."/>
            <person name="Rivkina E.M."/>
            <person name="Shcherbakova V.A."/>
        </authorList>
    </citation>
    <scope>NUCLEOTIDE SEQUENCE</scope>
    <source>
        <strain evidence="1">M2</strain>
        <strain evidence="2">MK4</strain>
    </source>
</reference>
<sequence length="173" mass="19943">MNKINKCLKEWNATVEALGQGKQTVLIRTYKTNLKKFLLYPTVSYANKDNYLESFQNKHQSFVEEHALPKKKGNKVEIKYYATLEKIAEKSAQSTHRMQKFYIWTPEHVKSYLKGQKAYVWALRVYELKEPFMAEPTPGAICYANLKKEVSLEGIKPVLSDAEFSKTAKAVGQ</sequence>
<proteinExistence type="predicted"/>
<evidence type="ECO:0000313" key="1">
    <source>
        <dbReference type="EMBL" id="MCZ3366534.1"/>
    </source>
</evidence>
<dbReference type="Proteomes" id="UP001068021">
    <property type="component" value="Unassembled WGS sequence"/>
</dbReference>
<gene>
    <name evidence="2" type="ORF">O3H35_03840</name>
    <name evidence="1" type="ORF">O3H54_11645</name>
</gene>
<dbReference type="Pfam" id="PF08819">
    <property type="entry name" value="DUF1802"/>
    <property type="match status" value="1"/>
</dbReference>
<comment type="caution">
    <text evidence="1">The sequence shown here is derived from an EMBL/GenBank/DDBJ whole genome shotgun (WGS) entry which is preliminary data.</text>
</comment>
<dbReference type="AlphaFoldDB" id="A0A9E5A0C5"/>
<name>A0A9E5A0C5_9EURY</name>
<evidence type="ECO:0000313" key="2">
    <source>
        <dbReference type="EMBL" id="MCZ3371757.1"/>
    </source>
</evidence>
<dbReference type="EMBL" id="JAPVER010000020">
    <property type="protein sequence ID" value="MCZ3366534.1"/>
    <property type="molecule type" value="Genomic_DNA"/>
</dbReference>
<protein>
    <submittedName>
        <fullName evidence="1">DUF1802 family protein</fullName>
    </submittedName>
</protein>